<evidence type="ECO:0000259" key="3">
    <source>
        <dbReference type="PROSITE" id="PS50109"/>
    </source>
</evidence>
<dbReference type="Pfam" id="PF02518">
    <property type="entry name" value="HATPase_c"/>
    <property type="match status" value="1"/>
</dbReference>
<dbReference type="Gene3D" id="3.30.450.20">
    <property type="entry name" value="PAS domain"/>
    <property type="match status" value="1"/>
</dbReference>
<dbReference type="PROSITE" id="PS50113">
    <property type="entry name" value="PAC"/>
    <property type="match status" value="1"/>
</dbReference>
<reference evidence="7" key="1">
    <citation type="submission" date="2018-06" db="EMBL/GenBank/DDBJ databases">
        <authorList>
            <person name="Zhirakovskaya E."/>
        </authorList>
    </citation>
    <scope>NUCLEOTIDE SEQUENCE</scope>
</reference>
<evidence type="ECO:0000259" key="6">
    <source>
        <dbReference type="PROSITE" id="PS50113"/>
    </source>
</evidence>
<dbReference type="InterPro" id="IPR036097">
    <property type="entry name" value="HisK_dim/P_sf"/>
</dbReference>
<dbReference type="SMART" id="SM00387">
    <property type="entry name" value="HATPase_c"/>
    <property type="match status" value="1"/>
</dbReference>
<sequence>MMIPDERDSQIVPLRLLVIDDDDVDRMALQRTLKASDVSATLQEATTVAAGFEAAAKESYDCILLDYQLPDGDGLALLRRLRAANIETPVVVMTGHGDEQLAVDILHAGASDYLPKNKLNQETLTHTLHNVTRLFQLESQRKTTQSQLAETSAHLQYLIDNSPAIIYSAVPSGDFKITFVSENLHEVLGYQPSEMLDDMNFWFEHIHPDDRAALIQRLPQLLAEGGQKSHDYRFRHCDGHYLWMHDTLRMIYDEAGTPLELLGSLLDITERKSMEEAMLREKEEQRALIRELQEARDQLLQNEKMAAIGQLAAGVAHEINNPIGYINSNLGTLQRYTDDLIELVERYQAMEEVLEASQPEVVKQSRAFREKIDFEYIKEDLPDLVRESQEGAERVRRIVQDLKEFSHVDEAEWQWADLHQGLESTLNIVHNELKYKAEIHKEYGKLPKVECLASQINQVFMNLLVNAAHAIEKSGTITLRSGCDEHEAWIEIGDSGKGIPADKLSHIFEPFYTTKPVGIGTGLGLSLSYSIIKKHHGRIEVESEVGKGSRFTIRLPIKHPDNRAETDEIVLVEGDKP</sequence>
<feature type="domain" description="Response regulatory" evidence="4">
    <location>
        <begin position="15"/>
        <end position="131"/>
    </location>
</feature>
<evidence type="ECO:0000313" key="7">
    <source>
        <dbReference type="EMBL" id="VAW87408.1"/>
    </source>
</evidence>
<dbReference type="InterPro" id="IPR000700">
    <property type="entry name" value="PAS-assoc_C"/>
</dbReference>
<dbReference type="PROSITE" id="PS50110">
    <property type="entry name" value="RESPONSE_REGULATORY"/>
    <property type="match status" value="1"/>
</dbReference>
<feature type="coiled-coil region" evidence="2">
    <location>
        <begin position="271"/>
        <end position="305"/>
    </location>
</feature>
<dbReference type="SMART" id="SM00086">
    <property type="entry name" value="PAC"/>
    <property type="match status" value="1"/>
</dbReference>
<dbReference type="InterPro" id="IPR013655">
    <property type="entry name" value="PAS_fold_3"/>
</dbReference>
<dbReference type="SMART" id="SM00091">
    <property type="entry name" value="PAS"/>
    <property type="match status" value="1"/>
</dbReference>
<gene>
    <name evidence="7" type="ORF">MNBD_GAMMA18-77</name>
</gene>
<dbReference type="PROSITE" id="PS50112">
    <property type="entry name" value="PAS"/>
    <property type="match status" value="1"/>
</dbReference>
<dbReference type="Pfam" id="PF08447">
    <property type="entry name" value="PAS_3"/>
    <property type="match status" value="1"/>
</dbReference>
<proteinExistence type="predicted"/>
<dbReference type="GO" id="GO:0000155">
    <property type="term" value="F:phosphorelay sensor kinase activity"/>
    <property type="evidence" value="ECO:0007669"/>
    <property type="project" value="InterPro"/>
</dbReference>
<dbReference type="SUPFAM" id="SSF55874">
    <property type="entry name" value="ATPase domain of HSP90 chaperone/DNA topoisomerase II/histidine kinase"/>
    <property type="match status" value="1"/>
</dbReference>
<keyword evidence="7" id="KW-0418">Kinase</keyword>
<dbReference type="SUPFAM" id="SSF47384">
    <property type="entry name" value="Homodimeric domain of signal transducing histidine kinase"/>
    <property type="match status" value="1"/>
</dbReference>
<feature type="domain" description="PAC" evidence="6">
    <location>
        <begin position="228"/>
        <end position="280"/>
    </location>
</feature>
<dbReference type="Gene3D" id="3.40.50.2300">
    <property type="match status" value="1"/>
</dbReference>
<dbReference type="SUPFAM" id="SSF52172">
    <property type="entry name" value="CheY-like"/>
    <property type="match status" value="1"/>
</dbReference>
<dbReference type="InterPro" id="IPR003661">
    <property type="entry name" value="HisK_dim/P_dom"/>
</dbReference>
<dbReference type="CDD" id="cd00082">
    <property type="entry name" value="HisKA"/>
    <property type="match status" value="1"/>
</dbReference>
<evidence type="ECO:0000256" key="1">
    <source>
        <dbReference type="ARBA" id="ARBA00022553"/>
    </source>
</evidence>
<evidence type="ECO:0000259" key="5">
    <source>
        <dbReference type="PROSITE" id="PS50112"/>
    </source>
</evidence>
<keyword evidence="1" id="KW-0597">Phosphoprotein</keyword>
<keyword evidence="2" id="KW-0175">Coiled coil</keyword>
<dbReference type="InterPro" id="IPR003594">
    <property type="entry name" value="HATPase_dom"/>
</dbReference>
<dbReference type="InterPro" id="IPR036890">
    <property type="entry name" value="HATPase_C_sf"/>
</dbReference>
<dbReference type="PANTHER" id="PTHR43065">
    <property type="entry name" value="SENSOR HISTIDINE KINASE"/>
    <property type="match status" value="1"/>
</dbReference>
<feature type="domain" description="PAS" evidence="5">
    <location>
        <begin position="151"/>
        <end position="225"/>
    </location>
</feature>
<dbReference type="InterPro" id="IPR004358">
    <property type="entry name" value="Sig_transdc_His_kin-like_C"/>
</dbReference>
<dbReference type="InterPro" id="IPR035965">
    <property type="entry name" value="PAS-like_dom_sf"/>
</dbReference>
<evidence type="ECO:0000256" key="2">
    <source>
        <dbReference type="SAM" id="Coils"/>
    </source>
</evidence>
<keyword evidence="7" id="KW-0808">Transferase</keyword>
<dbReference type="NCBIfam" id="TIGR00229">
    <property type="entry name" value="sensory_box"/>
    <property type="match status" value="1"/>
</dbReference>
<dbReference type="SMART" id="SM00448">
    <property type="entry name" value="REC"/>
    <property type="match status" value="1"/>
</dbReference>
<dbReference type="InterPro" id="IPR011006">
    <property type="entry name" value="CheY-like_superfamily"/>
</dbReference>
<dbReference type="CDD" id="cd00156">
    <property type="entry name" value="REC"/>
    <property type="match status" value="1"/>
</dbReference>
<evidence type="ECO:0000259" key="4">
    <source>
        <dbReference type="PROSITE" id="PS50110"/>
    </source>
</evidence>
<name>A0A3B0Z299_9ZZZZ</name>
<organism evidence="7">
    <name type="scientific">hydrothermal vent metagenome</name>
    <dbReference type="NCBI Taxonomy" id="652676"/>
    <lineage>
        <taxon>unclassified sequences</taxon>
        <taxon>metagenomes</taxon>
        <taxon>ecological metagenomes</taxon>
    </lineage>
</organism>
<dbReference type="Gene3D" id="1.10.287.130">
    <property type="match status" value="1"/>
</dbReference>
<dbReference type="SUPFAM" id="SSF55785">
    <property type="entry name" value="PYP-like sensor domain (PAS domain)"/>
    <property type="match status" value="1"/>
</dbReference>
<dbReference type="InterPro" id="IPR005467">
    <property type="entry name" value="His_kinase_dom"/>
</dbReference>
<dbReference type="PANTHER" id="PTHR43065:SF50">
    <property type="entry name" value="HISTIDINE KINASE"/>
    <property type="match status" value="1"/>
</dbReference>
<feature type="domain" description="Histidine kinase" evidence="3">
    <location>
        <begin position="314"/>
        <end position="559"/>
    </location>
</feature>
<dbReference type="AlphaFoldDB" id="A0A3B0Z299"/>
<dbReference type="Pfam" id="PF00072">
    <property type="entry name" value="Response_reg"/>
    <property type="match status" value="1"/>
</dbReference>
<dbReference type="PRINTS" id="PR00344">
    <property type="entry name" value="BCTRLSENSOR"/>
</dbReference>
<dbReference type="InterPro" id="IPR001610">
    <property type="entry name" value="PAC"/>
</dbReference>
<protein>
    <submittedName>
        <fullName evidence="7">Histidine kinase</fullName>
    </submittedName>
</protein>
<dbReference type="PROSITE" id="PS50109">
    <property type="entry name" value="HIS_KIN"/>
    <property type="match status" value="1"/>
</dbReference>
<dbReference type="EMBL" id="UOFP01000183">
    <property type="protein sequence ID" value="VAW87408.1"/>
    <property type="molecule type" value="Genomic_DNA"/>
</dbReference>
<dbReference type="InterPro" id="IPR001789">
    <property type="entry name" value="Sig_transdc_resp-reg_receiver"/>
</dbReference>
<accession>A0A3B0Z299</accession>
<dbReference type="CDD" id="cd00130">
    <property type="entry name" value="PAS"/>
    <property type="match status" value="1"/>
</dbReference>
<dbReference type="Gene3D" id="3.30.565.10">
    <property type="entry name" value="Histidine kinase-like ATPase, C-terminal domain"/>
    <property type="match status" value="1"/>
</dbReference>
<dbReference type="InterPro" id="IPR000014">
    <property type="entry name" value="PAS"/>
</dbReference>